<organism evidence="1 2">
    <name type="scientific">Archangium gephyra</name>
    <dbReference type="NCBI Taxonomy" id="48"/>
    <lineage>
        <taxon>Bacteria</taxon>
        <taxon>Pseudomonadati</taxon>
        <taxon>Myxococcota</taxon>
        <taxon>Myxococcia</taxon>
        <taxon>Myxococcales</taxon>
        <taxon>Cystobacterineae</taxon>
        <taxon>Archangiaceae</taxon>
        <taxon>Archangium</taxon>
    </lineage>
</organism>
<dbReference type="EMBL" id="CP011509">
    <property type="protein sequence ID" value="AKI99824.1"/>
    <property type="molecule type" value="Genomic_DNA"/>
</dbReference>
<dbReference type="KEGG" id="age:AA314_01451"/>
<dbReference type="RefSeq" id="WP_053066184.1">
    <property type="nucleotide sequence ID" value="NZ_CP011509.1"/>
</dbReference>
<reference evidence="1 2" key="1">
    <citation type="submission" date="2015-05" db="EMBL/GenBank/DDBJ databases">
        <title>Genome assembly of Archangium gephyra DSM 2261.</title>
        <authorList>
            <person name="Sharma G."/>
            <person name="Subramanian S."/>
        </authorList>
    </citation>
    <scope>NUCLEOTIDE SEQUENCE [LARGE SCALE GENOMIC DNA]</scope>
    <source>
        <strain evidence="1 2">DSM 2261</strain>
    </source>
</reference>
<protein>
    <submittedName>
        <fullName evidence="1">Uncharacterized protein</fullName>
    </submittedName>
</protein>
<dbReference type="Proteomes" id="UP000035579">
    <property type="component" value="Chromosome"/>
</dbReference>
<gene>
    <name evidence="1" type="ORF">AA314_01451</name>
</gene>
<proteinExistence type="predicted"/>
<name>A0AAC8Q2H7_9BACT</name>
<dbReference type="AlphaFoldDB" id="A0AAC8Q2H7"/>
<sequence>MSMEIDFALLRENAGAAAPVLIAHIDPEGERDSLVEHMRELCRCFVNIAAATLLLEGRSQPFFLNLCRAAENWRRLLVHLERRKLKPPPASWGLTPLSGVIAAGHWSLATEVADRLSVQWQKEEEYAVEFAWASSLGALVLHAQRGVDPSPQLDNLGRTARENCWPALAQALVEADSPAFTSAFSDALAVHEARTEARARSFTTREDHFAAHRYLWFEGLALLQLARKRGLDIPNVRYRYCPPLAQVPMTERYLGDWVAPIGEAMATRG</sequence>
<accession>A0AAC8Q2H7</accession>
<evidence type="ECO:0000313" key="2">
    <source>
        <dbReference type="Proteomes" id="UP000035579"/>
    </source>
</evidence>
<evidence type="ECO:0000313" key="1">
    <source>
        <dbReference type="EMBL" id="AKI99824.1"/>
    </source>
</evidence>